<accession>A0ABR5V9Z9</accession>
<keyword evidence="2" id="KW-1185">Reference proteome</keyword>
<reference evidence="1 2" key="1">
    <citation type="journal article" date="2016" name="Int. J. Syst. Evol. Microbiol.">
        <title>Resolving the Complexity of Human Skin Metagenomes Using Single-Molecule Sequencing.</title>
        <authorList>
            <consortium name="NISC Comparative Sequencing Program"/>
            <person name="Tsai Y.C."/>
            <person name="Conlan S."/>
            <person name="Deming C."/>
            <person name="Segre J.A."/>
            <person name="Kong H.H."/>
            <person name="Korlach J."/>
            <person name="Oh J."/>
        </authorList>
    </citation>
    <scope>NUCLEOTIDE SEQUENCE [LARGE SCALE GENOMIC DNA]</scope>
    <source>
        <strain evidence="1 2">1B08</strain>
    </source>
</reference>
<evidence type="ECO:0000313" key="1">
    <source>
        <dbReference type="EMBL" id="KXU18433.1"/>
    </source>
</evidence>
<dbReference type="EMBL" id="LTEB01000024">
    <property type="protein sequence ID" value="KXU18433.1"/>
    <property type="molecule type" value="Genomic_DNA"/>
</dbReference>
<evidence type="ECO:0000313" key="2">
    <source>
        <dbReference type="Proteomes" id="UP000070339"/>
    </source>
</evidence>
<organism evidence="1 2">
    <name type="scientific">Corynebacterium simulans</name>
    <dbReference type="NCBI Taxonomy" id="146827"/>
    <lineage>
        <taxon>Bacteria</taxon>
        <taxon>Bacillati</taxon>
        <taxon>Actinomycetota</taxon>
        <taxon>Actinomycetes</taxon>
        <taxon>Mycobacteriales</taxon>
        <taxon>Corynebacteriaceae</taxon>
        <taxon>Corynebacterium</taxon>
    </lineage>
</organism>
<sequence length="37" mass="4344">MFVEAGEFLKFFMAHNLIGVADMKRKLCENLFELGFF</sequence>
<protein>
    <submittedName>
        <fullName evidence="1">Uncharacterized protein</fullName>
    </submittedName>
</protein>
<proteinExistence type="predicted"/>
<name>A0ABR5V9Z9_9CORY</name>
<comment type="caution">
    <text evidence="1">The sequence shown here is derived from an EMBL/GenBank/DDBJ whole genome shotgun (WGS) entry which is preliminary data.</text>
</comment>
<gene>
    <name evidence="1" type="ORF">WM41_0988</name>
</gene>
<dbReference type="Proteomes" id="UP000070339">
    <property type="component" value="Unassembled WGS sequence"/>
</dbReference>